<keyword evidence="12" id="KW-1185">Reference proteome</keyword>
<feature type="binding site" evidence="9">
    <location>
        <position position="10"/>
    </location>
    <ligand>
        <name>substrate</name>
    </ligand>
</feature>
<reference evidence="11" key="1">
    <citation type="submission" date="2021-02" db="EMBL/GenBank/DDBJ databases">
        <title>Abyssanaerobacter marinus gen.nov., sp., nov, anaerobic bacterium isolated from the Onnuri vent field of Indian Ocean and suggestion of Mogibacteriaceae fam. nov., and proposal of reclassification of ambiguous this family's genus member.</title>
        <authorList>
            <person name="Kim Y.J."/>
            <person name="Yang J.-A."/>
        </authorList>
    </citation>
    <scope>NUCLEOTIDE SEQUENCE</scope>
    <source>
        <strain evidence="11">DSM 2634</strain>
    </source>
</reference>
<feature type="binding site" evidence="9">
    <location>
        <begin position="10"/>
        <end position="11"/>
    </location>
    <ligand>
        <name>ATP</name>
        <dbReference type="ChEBI" id="CHEBI:30616"/>
    </ligand>
</feature>
<gene>
    <name evidence="9 11" type="primary">coaD</name>
    <name evidence="11" type="ORF">JYB65_04265</name>
</gene>
<evidence type="ECO:0000256" key="9">
    <source>
        <dbReference type="HAMAP-Rule" id="MF_00151"/>
    </source>
</evidence>
<comment type="subunit">
    <text evidence="9">Homohexamer.</text>
</comment>
<protein>
    <recommendedName>
        <fullName evidence="9">Phosphopantetheine adenylyltransferase</fullName>
        <ecNumber evidence="9">2.7.7.3</ecNumber>
    </recommendedName>
    <alternativeName>
        <fullName evidence="9">Dephospho-CoA pyrophosphorylase</fullName>
    </alternativeName>
    <alternativeName>
        <fullName evidence="9">Pantetheine-phosphate adenylyltransferase</fullName>
        <shortName evidence="9">PPAT</shortName>
    </alternativeName>
</protein>
<dbReference type="EC" id="2.7.7.3" evidence="9"/>
<dbReference type="NCBIfam" id="TIGR00125">
    <property type="entry name" value="cyt_tran_rel"/>
    <property type="match status" value="1"/>
</dbReference>
<organism evidence="11 12">
    <name type="scientific">Clostridium aminobutyricum</name>
    <dbReference type="NCBI Taxonomy" id="33953"/>
    <lineage>
        <taxon>Bacteria</taxon>
        <taxon>Bacillati</taxon>
        <taxon>Bacillota</taxon>
        <taxon>Clostridia</taxon>
        <taxon>Eubacteriales</taxon>
        <taxon>Clostridiaceae</taxon>
        <taxon>Clostridium</taxon>
    </lineage>
</organism>
<dbReference type="EMBL" id="JAFJZZ010000001">
    <property type="protein sequence ID" value="MBN7772568.1"/>
    <property type="molecule type" value="Genomic_DNA"/>
</dbReference>
<name>A0A939D869_CLOAM</name>
<dbReference type="RefSeq" id="WP_206581363.1">
    <property type="nucleotide sequence ID" value="NZ_JAFJZZ010000001.1"/>
</dbReference>
<dbReference type="Pfam" id="PF01467">
    <property type="entry name" value="CTP_transf_like"/>
    <property type="match status" value="1"/>
</dbReference>
<dbReference type="NCBIfam" id="TIGR01510">
    <property type="entry name" value="coaD_prev_kdtB"/>
    <property type="match status" value="1"/>
</dbReference>
<evidence type="ECO:0000256" key="7">
    <source>
        <dbReference type="ARBA" id="ARBA00022993"/>
    </source>
</evidence>
<evidence type="ECO:0000256" key="3">
    <source>
        <dbReference type="ARBA" id="ARBA00022695"/>
    </source>
</evidence>
<comment type="subcellular location">
    <subcellularLocation>
        <location evidence="9">Cytoplasm</location>
    </subcellularLocation>
</comment>
<comment type="pathway">
    <text evidence="9">Cofactor biosynthesis; coenzyme A biosynthesis; CoA from (R)-pantothenate: step 4/5.</text>
</comment>
<evidence type="ECO:0000313" key="12">
    <source>
        <dbReference type="Proteomes" id="UP000664545"/>
    </source>
</evidence>
<evidence type="ECO:0000256" key="2">
    <source>
        <dbReference type="ARBA" id="ARBA00022679"/>
    </source>
</evidence>
<evidence type="ECO:0000313" key="11">
    <source>
        <dbReference type="EMBL" id="MBN7772568.1"/>
    </source>
</evidence>
<comment type="caution">
    <text evidence="11">The sequence shown here is derived from an EMBL/GenBank/DDBJ whole genome shotgun (WGS) entry which is preliminary data.</text>
</comment>
<dbReference type="InterPro" id="IPR004821">
    <property type="entry name" value="Cyt_trans-like"/>
</dbReference>
<dbReference type="PANTHER" id="PTHR21342:SF1">
    <property type="entry name" value="PHOSPHOPANTETHEINE ADENYLYLTRANSFERASE"/>
    <property type="match status" value="1"/>
</dbReference>
<feature type="domain" description="Cytidyltransferase-like" evidence="10">
    <location>
        <begin position="6"/>
        <end position="135"/>
    </location>
</feature>
<dbReference type="GO" id="GO:0005524">
    <property type="term" value="F:ATP binding"/>
    <property type="evidence" value="ECO:0007669"/>
    <property type="project" value="UniProtKB-KW"/>
</dbReference>
<dbReference type="HAMAP" id="MF_00151">
    <property type="entry name" value="PPAT_bact"/>
    <property type="match status" value="1"/>
</dbReference>
<feature type="binding site" evidence="9">
    <location>
        <position position="74"/>
    </location>
    <ligand>
        <name>substrate</name>
    </ligand>
</feature>
<comment type="similarity">
    <text evidence="9">Belongs to the bacterial CoaD family.</text>
</comment>
<dbReference type="PANTHER" id="PTHR21342">
    <property type="entry name" value="PHOSPHOPANTETHEINE ADENYLYLTRANSFERASE"/>
    <property type="match status" value="1"/>
</dbReference>
<dbReference type="InterPro" id="IPR014729">
    <property type="entry name" value="Rossmann-like_a/b/a_fold"/>
</dbReference>
<dbReference type="Proteomes" id="UP000664545">
    <property type="component" value="Unassembled WGS sequence"/>
</dbReference>
<evidence type="ECO:0000259" key="10">
    <source>
        <dbReference type="Pfam" id="PF01467"/>
    </source>
</evidence>
<feature type="binding site" evidence="9">
    <location>
        <begin position="89"/>
        <end position="91"/>
    </location>
    <ligand>
        <name>ATP</name>
        <dbReference type="ChEBI" id="CHEBI:30616"/>
    </ligand>
</feature>
<keyword evidence="1 9" id="KW-0963">Cytoplasm</keyword>
<evidence type="ECO:0000256" key="1">
    <source>
        <dbReference type="ARBA" id="ARBA00022490"/>
    </source>
</evidence>
<feature type="binding site" evidence="9">
    <location>
        <position position="42"/>
    </location>
    <ligand>
        <name>substrate</name>
    </ligand>
</feature>
<dbReference type="GO" id="GO:0004595">
    <property type="term" value="F:pantetheine-phosphate adenylyltransferase activity"/>
    <property type="evidence" value="ECO:0007669"/>
    <property type="project" value="UniProtKB-UniRule"/>
</dbReference>
<feature type="binding site" evidence="9">
    <location>
        <position position="88"/>
    </location>
    <ligand>
        <name>substrate</name>
    </ligand>
</feature>
<dbReference type="GO" id="GO:0005737">
    <property type="term" value="C:cytoplasm"/>
    <property type="evidence" value="ECO:0007669"/>
    <property type="project" value="UniProtKB-SubCell"/>
</dbReference>
<keyword evidence="6 9" id="KW-0460">Magnesium</keyword>
<feature type="binding site" evidence="9">
    <location>
        <begin position="125"/>
        <end position="131"/>
    </location>
    <ligand>
        <name>ATP</name>
        <dbReference type="ChEBI" id="CHEBI:30616"/>
    </ligand>
</feature>
<keyword evidence="7 9" id="KW-0173">Coenzyme A biosynthesis</keyword>
<feature type="binding site" evidence="9">
    <location>
        <position position="99"/>
    </location>
    <ligand>
        <name>ATP</name>
        <dbReference type="ChEBI" id="CHEBI:30616"/>
    </ligand>
</feature>
<dbReference type="GO" id="GO:0015937">
    <property type="term" value="P:coenzyme A biosynthetic process"/>
    <property type="evidence" value="ECO:0007669"/>
    <property type="project" value="UniProtKB-UniRule"/>
</dbReference>
<dbReference type="Gene3D" id="3.40.50.620">
    <property type="entry name" value="HUPs"/>
    <property type="match status" value="1"/>
</dbReference>
<keyword evidence="4 9" id="KW-0547">Nucleotide-binding</keyword>
<keyword evidence="5 9" id="KW-0067">ATP-binding</keyword>
<dbReference type="PRINTS" id="PR01020">
    <property type="entry name" value="LPSBIOSNTHSS"/>
</dbReference>
<proteinExistence type="inferred from homology"/>
<evidence type="ECO:0000256" key="5">
    <source>
        <dbReference type="ARBA" id="ARBA00022840"/>
    </source>
</evidence>
<sequence>MKQKALYAGSFDPITNGHLDLISRASKLYDKLVVGVIANPSKNPLFTVEERKALIKEATTHLENVEVDDFTGLLAEYVNEKQFNVVVRGLRATTDFESEMQMAQMNARLYDEKVETIFLMTSPDFSFVSSSMIKEVFMLNGSIEGLVPPQILDYMKKKFR</sequence>
<evidence type="ECO:0000256" key="8">
    <source>
        <dbReference type="ARBA" id="ARBA00029346"/>
    </source>
</evidence>
<feature type="binding site" evidence="9">
    <location>
        <position position="18"/>
    </location>
    <ligand>
        <name>ATP</name>
        <dbReference type="ChEBI" id="CHEBI:30616"/>
    </ligand>
</feature>
<dbReference type="CDD" id="cd02163">
    <property type="entry name" value="PPAT"/>
    <property type="match status" value="1"/>
</dbReference>
<accession>A0A939D869</accession>
<evidence type="ECO:0000256" key="4">
    <source>
        <dbReference type="ARBA" id="ARBA00022741"/>
    </source>
</evidence>
<dbReference type="AlphaFoldDB" id="A0A939D869"/>
<comment type="function">
    <text evidence="9">Reversibly transfers an adenylyl group from ATP to 4'-phosphopantetheine, yielding dephospho-CoA (dPCoA) and pyrophosphate.</text>
</comment>
<feature type="site" description="Transition state stabilizer" evidence="9">
    <location>
        <position position="18"/>
    </location>
</feature>
<evidence type="ECO:0000256" key="6">
    <source>
        <dbReference type="ARBA" id="ARBA00022842"/>
    </source>
</evidence>
<comment type="cofactor">
    <cofactor evidence="9">
        <name>Mg(2+)</name>
        <dbReference type="ChEBI" id="CHEBI:18420"/>
    </cofactor>
</comment>
<keyword evidence="2 9" id="KW-0808">Transferase</keyword>
<dbReference type="InterPro" id="IPR001980">
    <property type="entry name" value="PPAT"/>
</dbReference>
<comment type="catalytic activity">
    <reaction evidence="8 9">
        <text>(R)-4'-phosphopantetheine + ATP + H(+) = 3'-dephospho-CoA + diphosphate</text>
        <dbReference type="Rhea" id="RHEA:19801"/>
        <dbReference type="ChEBI" id="CHEBI:15378"/>
        <dbReference type="ChEBI" id="CHEBI:30616"/>
        <dbReference type="ChEBI" id="CHEBI:33019"/>
        <dbReference type="ChEBI" id="CHEBI:57328"/>
        <dbReference type="ChEBI" id="CHEBI:61723"/>
        <dbReference type="EC" id="2.7.7.3"/>
    </reaction>
</comment>
<dbReference type="SUPFAM" id="SSF52374">
    <property type="entry name" value="Nucleotidylyl transferase"/>
    <property type="match status" value="1"/>
</dbReference>
<keyword evidence="3 9" id="KW-0548">Nucleotidyltransferase</keyword>